<feature type="domain" description="UBC core" evidence="3">
    <location>
        <begin position="358"/>
        <end position="507"/>
    </location>
</feature>
<gene>
    <name evidence="4" type="ORF">K469DRAFT_752233</name>
</gene>
<dbReference type="AlphaFoldDB" id="A0A6A6DR80"/>
<dbReference type="InterPro" id="IPR000608">
    <property type="entry name" value="UBC"/>
</dbReference>
<dbReference type="InterPro" id="IPR050113">
    <property type="entry name" value="Ub_conjugating_enzyme"/>
</dbReference>
<dbReference type="Pfam" id="PF00179">
    <property type="entry name" value="UQ_con"/>
    <property type="match status" value="1"/>
</dbReference>
<keyword evidence="2" id="KW-1133">Transmembrane helix</keyword>
<dbReference type="Gene3D" id="3.10.110.10">
    <property type="entry name" value="Ubiquitin Conjugating Enzyme"/>
    <property type="match status" value="1"/>
</dbReference>
<dbReference type="InterPro" id="IPR016135">
    <property type="entry name" value="UBQ-conjugating_enzyme/RWD"/>
</dbReference>
<dbReference type="Gene3D" id="1.20.120.1020">
    <property type="entry name" value="Prion-inhibition and propagation, HeLo domain"/>
    <property type="match status" value="1"/>
</dbReference>
<dbReference type="Pfam" id="PF14479">
    <property type="entry name" value="HeLo"/>
    <property type="match status" value="1"/>
</dbReference>
<dbReference type="PANTHER" id="PTHR24067">
    <property type="entry name" value="UBIQUITIN-CONJUGATING ENZYME E2"/>
    <property type="match status" value="1"/>
</dbReference>
<sequence length="645" mass="73109">MEAASLAVGAVALAGLFSNCLECFDLIEAGRNISRDLDIMLAKLDAQRVIFVIWGNAIGLHGGENTFNEDILGTEIQHTVYRLLSNLRVLFQDAERFRNRYGMKQVQSDLEPASTSKGALAVYQSRPHFGIFQLQKSWKAKLKWAIQDKKKFSVLLEDLKDLIQQLRDITQAAADLDCQRRALMAEVSAISDVQSLEILEEATMDDDPELSEVASQRILQLTEGSVTGTDLNRTLFTESLYRTARTHAYSMDFRSELDTVKEELYLTNFQEQEEQSGTAVDLSANDSEAVDASDFAFSQQNNLKSIQERDRLHFTNTQQDSAELHLQFGFGMEHLERMELNLALMDGGHGGHGQMRMPMIRKINRDLRRFYQDQPALMSIRVEHSNPRILWAAVQGPSGSVYEGGVFFMGILFPLHYPWSPPKCYFLTPIYHPNVSDNGEVLLDCLIGNWNLVWGMGGIESLLLAIISILHDPDWSNTCRQDVSFIHCQDPIGFAAVSRIHTQRYAQRTDPPDKQFEDYEFEIWESFKEQQISQATSKAAAAWMQLTIDNPDISKVLLQKQNRYQQRPLVRLQTPPKPPGQHRKPSMSIILLRWRTSPVVAFVVCIALPLVVVLLWKYGLGLEHSDPFITLNPFPGLKYPVCPSA</sequence>
<keyword evidence="2" id="KW-0472">Membrane</keyword>
<feature type="transmembrane region" description="Helical" evidence="2">
    <location>
        <begin position="599"/>
        <end position="618"/>
    </location>
</feature>
<protein>
    <recommendedName>
        <fullName evidence="3">UBC core domain-containing protein</fullName>
    </recommendedName>
</protein>
<dbReference type="PROSITE" id="PS50127">
    <property type="entry name" value="UBC_2"/>
    <property type="match status" value="1"/>
</dbReference>
<keyword evidence="5" id="KW-1185">Reference proteome</keyword>
<dbReference type="OrthoDB" id="20872at2759"/>
<evidence type="ECO:0000313" key="4">
    <source>
        <dbReference type="EMBL" id="KAF2182127.1"/>
    </source>
</evidence>
<dbReference type="InterPro" id="IPR038305">
    <property type="entry name" value="HeLo_sf"/>
</dbReference>
<proteinExistence type="predicted"/>
<keyword evidence="1" id="KW-0833">Ubl conjugation pathway</keyword>
<name>A0A6A6DR80_9PEZI</name>
<dbReference type="SMART" id="SM00212">
    <property type="entry name" value="UBCc"/>
    <property type="match status" value="1"/>
</dbReference>
<dbReference type="SUPFAM" id="SSF54495">
    <property type="entry name" value="UBC-like"/>
    <property type="match status" value="1"/>
</dbReference>
<accession>A0A6A6DR80</accession>
<reference evidence="4" key="1">
    <citation type="journal article" date="2020" name="Stud. Mycol.">
        <title>101 Dothideomycetes genomes: a test case for predicting lifestyles and emergence of pathogens.</title>
        <authorList>
            <person name="Haridas S."/>
            <person name="Albert R."/>
            <person name="Binder M."/>
            <person name="Bloem J."/>
            <person name="Labutti K."/>
            <person name="Salamov A."/>
            <person name="Andreopoulos B."/>
            <person name="Baker S."/>
            <person name="Barry K."/>
            <person name="Bills G."/>
            <person name="Bluhm B."/>
            <person name="Cannon C."/>
            <person name="Castanera R."/>
            <person name="Culley D."/>
            <person name="Daum C."/>
            <person name="Ezra D."/>
            <person name="Gonzalez J."/>
            <person name="Henrissat B."/>
            <person name="Kuo A."/>
            <person name="Liang C."/>
            <person name="Lipzen A."/>
            <person name="Lutzoni F."/>
            <person name="Magnuson J."/>
            <person name="Mondo S."/>
            <person name="Nolan M."/>
            <person name="Ohm R."/>
            <person name="Pangilinan J."/>
            <person name="Park H.-J."/>
            <person name="Ramirez L."/>
            <person name="Alfaro M."/>
            <person name="Sun H."/>
            <person name="Tritt A."/>
            <person name="Yoshinaga Y."/>
            <person name="Zwiers L.-H."/>
            <person name="Turgeon B."/>
            <person name="Goodwin S."/>
            <person name="Spatafora J."/>
            <person name="Crous P."/>
            <person name="Grigoriev I."/>
        </authorList>
    </citation>
    <scope>NUCLEOTIDE SEQUENCE</scope>
    <source>
        <strain evidence="4">CBS 207.26</strain>
    </source>
</reference>
<dbReference type="CDD" id="cd23826">
    <property type="entry name" value="UEV_Morgue-like"/>
    <property type="match status" value="1"/>
</dbReference>
<evidence type="ECO:0000256" key="2">
    <source>
        <dbReference type="SAM" id="Phobius"/>
    </source>
</evidence>
<dbReference type="EMBL" id="ML994649">
    <property type="protein sequence ID" value="KAF2182127.1"/>
    <property type="molecule type" value="Genomic_DNA"/>
</dbReference>
<keyword evidence="2" id="KW-0812">Transmembrane</keyword>
<evidence type="ECO:0000259" key="3">
    <source>
        <dbReference type="PROSITE" id="PS50127"/>
    </source>
</evidence>
<evidence type="ECO:0000313" key="5">
    <source>
        <dbReference type="Proteomes" id="UP000800200"/>
    </source>
</evidence>
<dbReference type="InterPro" id="IPR029498">
    <property type="entry name" value="HeLo_dom"/>
</dbReference>
<dbReference type="Proteomes" id="UP000800200">
    <property type="component" value="Unassembled WGS sequence"/>
</dbReference>
<organism evidence="4 5">
    <name type="scientific">Zopfia rhizophila CBS 207.26</name>
    <dbReference type="NCBI Taxonomy" id="1314779"/>
    <lineage>
        <taxon>Eukaryota</taxon>
        <taxon>Fungi</taxon>
        <taxon>Dikarya</taxon>
        <taxon>Ascomycota</taxon>
        <taxon>Pezizomycotina</taxon>
        <taxon>Dothideomycetes</taxon>
        <taxon>Dothideomycetes incertae sedis</taxon>
        <taxon>Zopfiaceae</taxon>
        <taxon>Zopfia</taxon>
    </lineage>
</organism>
<evidence type="ECO:0000256" key="1">
    <source>
        <dbReference type="ARBA" id="ARBA00022786"/>
    </source>
</evidence>